<reference evidence="5 6" key="1">
    <citation type="submission" date="2019-09" db="EMBL/GenBank/DDBJ databases">
        <title>Bird 10,000 Genomes (B10K) Project - Family phase.</title>
        <authorList>
            <person name="Zhang G."/>
        </authorList>
    </citation>
    <scope>NUCLEOTIDE SEQUENCE [LARGE SCALE GENOMIC DNA]</scope>
    <source>
        <strain evidence="5">B10K-DU-001-61</strain>
        <tissue evidence="5">Muscle</tissue>
    </source>
</reference>
<comment type="similarity">
    <text evidence="1">Belongs to the MCTP family.</text>
</comment>
<evidence type="ECO:0000256" key="2">
    <source>
        <dbReference type="ARBA" id="ARBA00022723"/>
    </source>
</evidence>
<dbReference type="AlphaFoldDB" id="A0A7K9TS67"/>
<evidence type="ECO:0000256" key="1">
    <source>
        <dbReference type="ARBA" id="ARBA00007923"/>
    </source>
</evidence>
<accession>A0A7K9TS67</accession>
<comment type="caution">
    <text evidence="5">The sequence shown here is derived from an EMBL/GenBank/DDBJ whole genome shotgun (WGS) entry which is preliminary data.</text>
</comment>
<keyword evidence="6" id="KW-1185">Reference proteome</keyword>
<dbReference type="PANTHER" id="PTHR45911:SF3">
    <property type="entry name" value="DYSFERLIN-RELATED"/>
    <property type="match status" value="1"/>
</dbReference>
<dbReference type="Proteomes" id="UP000579406">
    <property type="component" value="Unassembled WGS sequence"/>
</dbReference>
<evidence type="ECO:0000313" key="5">
    <source>
        <dbReference type="EMBL" id="NXI50606.1"/>
    </source>
</evidence>
<dbReference type="EMBL" id="VWZY01002344">
    <property type="protein sequence ID" value="NXI50606.1"/>
    <property type="molecule type" value="Genomic_DNA"/>
</dbReference>
<sequence length="220" mass="24886">KTLNPQWREQFDFHLYEERGGIIDITVWDKDAGKKDDFIGRCQVDLSTLSKEQTHKLEMPLEEGEGCLVLLVTLTASAAVTISDLSVNSLEDQKEREEILKRYSPMMMFHNIKDVGFLQVKVIRAEALMAADVTGKDSFSKSDPFCVVELNNDRLLTTPTADFLKADGDDILVFLNQTAEYFSFDNIKDIHSVLEVTVYDEDRDRSADFLGKVAIPLLSV</sequence>
<feature type="non-terminal residue" evidence="5">
    <location>
        <position position="220"/>
    </location>
</feature>
<organism evidence="5 6">
    <name type="scientific">Chloroceryle aenea</name>
    <name type="common">American pygmy kingfisher</name>
    <dbReference type="NCBI Taxonomy" id="176938"/>
    <lineage>
        <taxon>Eukaryota</taxon>
        <taxon>Metazoa</taxon>
        <taxon>Chordata</taxon>
        <taxon>Craniata</taxon>
        <taxon>Vertebrata</taxon>
        <taxon>Euteleostomi</taxon>
        <taxon>Archelosauria</taxon>
        <taxon>Archosauria</taxon>
        <taxon>Dinosauria</taxon>
        <taxon>Saurischia</taxon>
        <taxon>Theropoda</taxon>
        <taxon>Coelurosauria</taxon>
        <taxon>Aves</taxon>
        <taxon>Neognathae</taxon>
        <taxon>Neoaves</taxon>
        <taxon>Telluraves</taxon>
        <taxon>Coraciimorphae</taxon>
        <taxon>Coraciiformes</taxon>
        <taxon>Cerylidae</taxon>
        <taxon>Chloroceryle</taxon>
    </lineage>
</organism>
<keyword evidence="3" id="KW-0106">Calcium</keyword>
<feature type="non-terminal residue" evidence="5">
    <location>
        <position position="1"/>
    </location>
</feature>
<evidence type="ECO:0000259" key="4">
    <source>
        <dbReference type="PROSITE" id="PS50004"/>
    </source>
</evidence>
<feature type="domain" description="C2" evidence="4">
    <location>
        <begin position="93"/>
        <end position="220"/>
    </location>
</feature>
<dbReference type="InterPro" id="IPR035892">
    <property type="entry name" value="C2_domain_sf"/>
</dbReference>
<dbReference type="SUPFAM" id="SSF49562">
    <property type="entry name" value="C2 domain (Calcium/lipid-binding domain, CaLB)"/>
    <property type="match status" value="2"/>
</dbReference>
<dbReference type="SMART" id="SM00239">
    <property type="entry name" value="C2"/>
    <property type="match status" value="2"/>
</dbReference>
<protein>
    <submittedName>
        <fullName evidence="5">MCTP1 protein</fullName>
    </submittedName>
</protein>
<evidence type="ECO:0000313" key="6">
    <source>
        <dbReference type="Proteomes" id="UP000579406"/>
    </source>
</evidence>
<evidence type="ECO:0000256" key="3">
    <source>
        <dbReference type="ARBA" id="ARBA00022837"/>
    </source>
</evidence>
<dbReference type="PANTHER" id="PTHR45911">
    <property type="entry name" value="C2 DOMAIN-CONTAINING PROTEIN"/>
    <property type="match status" value="1"/>
</dbReference>
<dbReference type="GO" id="GO:0005509">
    <property type="term" value="F:calcium ion binding"/>
    <property type="evidence" value="ECO:0007669"/>
    <property type="project" value="TreeGrafter"/>
</dbReference>
<dbReference type="Gene3D" id="2.60.40.150">
    <property type="entry name" value="C2 domain"/>
    <property type="match status" value="2"/>
</dbReference>
<dbReference type="PROSITE" id="PS50004">
    <property type="entry name" value="C2"/>
    <property type="match status" value="2"/>
</dbReference>
<dbReference type="OrthoDB" id="5973539at2759"/>
<name>A0A7K9TS67_9AVES</name>
<gene>
    <name evidence="5" type="primary">Mctp1</name>
    <name evidence="5" type="ORF">CHLAEN_R10621</name>
</gene>
<feature type="domain" description="C2" evidence="4">
    <location>
        <begin position="1"/>
        <end position="59"/>
    </location>
</feature>
<dbReference type="Pfam" id="PF00168">
    <property type="entry name" value="C2"/>
    <property type="match status" value="2"/>
</dbReference>
<proteinExistence type="inferred from homology"/>
<dbReference type="CDD" id="cd08376">
    <property type="entry name" value="C2B_MCTP_PRT"/>
    <property type="match status" value="1"/>
</dbReference>
<dbReference type="GO" id="GO:0030672">
    <property type="term" value="C:synaptic vesicle membrane"/>
    <property type="evidence" value="ECO:0007669"/>
    <property type="project" value="TreeGrafter"/>
</dbReference>
<keyword evidence="2" id="KW-0479">Metal-binding</keyword>
<dbReference type="InterPro" id="IPR000008">
    <property type="entry name" value="C2_dom"/>
</dbReference>
<dbReference type="GO" id="GO:0046928">
    <property type="term" value="P:regulation of neurotransmitter secretion"/>
    <property type="evidence" value="ECO:0007669"/>
    <property type="project" value="TreeGrafter"/>
</dbReference>